<accession>A0ABY5E306</accession>
<evidence type="ECO:0000256" key="1">
    <source>
        <dbReference type="SAM" id="SignalP"/>
    </source>
</evidence>
<feature type="signal peptide" evidence="1">
    <location>
        <begin position="1"/>
        <end position="20"/>
    </location>
</feature>
<organism evidence="2 3">
    <name type="scientific">Arcobacter roscoffensis</name>
    <dbReference type="NCBI Taxonomy" id="2961520"/>
    <lineage>
        <taxon>Bacteria</taxon>
        <taxon>Pseudomonadati</taxon>
        <taxon>Campylobacterota</taxon>
        <taxon>Epsilonproteobacteria</taxon>
        <taxon>Campylobacterales</taxon>
        <taxon>Arcobacteraceae</taxon>
        <taxon>Arcobacter</taxon>
    </lineage>
</organism>
<proteinExistence type="predicted"/>
<name>A0ABY5E306_9BACT</name>
<dbReference type="RefSeq" id="WP_254575711.1">
    <property type="nucleotide sequence ID" value="NZ_CP100595.1"/>
</dbReference>
<keyword evidence="3" id="KW-1185">Reference proteome</keyword>
<reference evidence="2" key="1">
    <citation type="submission" date="2022-07" db="EMBL/GenBank/DDBJ databases">
        <title>Arcobacter roscoffensis sp. nov., a marine bacterium isolated from coastal seawater collected from Roscoff, France.</title>
        <authorList>
            <person name="Pascual J."/>
            <person name="Lepeaux C."/>
            <person name="Methner A."/>
            <person name="Overmann J."/>
        </authorList>
    </citation>
    <scope>NUCLEOTIDE SEQUENCE</scope>
    <source>
        <strain evidence="2">ARW1-2F2</strain>
    </source>
</reference>
<feature type="chain" id="PRO_5046329261" description="Serine protease" evidence="1">
    <location>
        <begin position="21"/>
        <end position="280"/>
    </location>
</feature>
<gene>
    <name evidence="2" type="ORF">NJU99_09660</name>
</gene>
<evidence type="ECO:0000313" key="3">
    <source>
        <dbReference type="Proteomes" id="UP001060012"/>
    </source>
</evidence>
<evidence type="ECO:0008006" key="4">
    <source>
        <dbReference type="Google" id="ProtNLM"/>
    </source>
</evidence>
<evidence type="ECO:0000313" key="2">
    <source>
        <dbReference type="EMBL" id="UTJ05530.1"/>
    </source>
</evidence>
<dbReference type="Proteomes" id="UP001060012">
    <property type="component" value="Chromosome"/>
</dbReference>
<sequence length="280" mass="32442">MKKLYLMICVLLLNCNIIYAFTWEDCVERYEKVKQFSDNIRLSYLYLKSTRTCLVKFKTILLQNPNPDFTVEAMNDNINMIDKNIKNLLPKYIHPKNSLQDIPKYININTENPLINKKYTYIKKFKNCNGIHANNKIYTAKHCNIKDSKNLHFDLDYIKTKTNSKLKIGRLDLNKTGVFKYYSMSKVGRFYTTPLKEKNCKFYEAKNSIAGLNLTLDLTDLTKKVEIRSTCLAIPSNSGGGVFQNGKLVAIISKTVFNKNRFLYSIVEPIIPRNEIIASN</sequence>
<protein>
    <recommendedName>
        <fullName evidence="4">Serine protease</fullName>
    </recommendedName>
</protein>
<keyword evidence="1" id="KW-0732">Signal</keyword>
<dbReference type="EMBL" id="CP100595">
    <property type="protein sequence ID" value="UTJ05530.1"/>
    <property type="molecule type" value="Genomic_DNA"/>
</dbReference>